<feature type="transmembrane region" description="Helical" evidence="7">
    <location>
        <begin position="12"/>
        <end position="38"/>
    </location>
</feature>
<dbReference type="GO" id="GO:1904680">
    <property type="term" value="F:peptide transmembrane transporter activity"/>
    <property type="evidence" value="ECO:0007669"/>
    <property type="project" value="InterPro"/>
</dbReference>
<reference evidence="10 11" key="1">
    <citation type="journal article" date="2021" name="Int. J. Syst. Evol. Microbiol.">
        <title>Amazonocrinis nigriterrae gen. nov., sp. nov., Atlanticothrix silvestris gen. nov., sp. nov. and Dendronalium phyllosphericum gen. nov., sp. nov., nostocacean cyanobacteria from Brazilian environments.</title>
        <authorList>
            <person name="Alvarenga D.O."/>
            <person name="Andreote A.P.D."/>
            <person name="Branco L.H.Z."/>
            <person name="Delbaje E."/>
            <person name="Cruz R.B."/>
            <person name="Varani A.M."/>
            <person name="Fiore M.F."/>
        </authorList>
    </citation>
    <scope>NUCLEOTIDE SEQUENCE [LARGE SCALE GENOMIC DNA]</scope>
    <source>
        <strain evidence="10 11">CENA357</strain>
    </source>
</reference>
<dbReference type="GO" id="GO:0140359">
    <property type="term" value="F:ABC-type transporter activity"/>
    <property type="evidence" value="ECO:0007669"/>
    <property type="project" value="InterPro"/>
</dbReference>
<evidence type="ECO:0000313" key="11">
    <source>
        <dbReference type="Proteomes" id="UP000599391"/>
    </source>
</evidence>
<feature type="transmembrane region" description="Helical" evidence="7">
    <location>
        <begin position="50"/>
        <end position="75"/>
    </location>
</feature>
<dbReference type="Pfam" id="PF00005">
    <property type="entry name" value="ABC_tran"/>
    <property type="match status" value="1"/>
</dbReference>
<dbReference type="SMART" id="SM00382">
    <property type="entry name" value="AAA"/>
    <property type="match status" value="1"/>
</dbReference>
<dbReference type="PROSITE" id="PS50929">
    <property type="entry name" value="ABC_TM1F"/>
    <property type="match status" value="1"/>
</dbReference>
<evidence type="ECO:0000256" key="3">
    <source>
        <dbReference type="ARBA" id="ARBA00022741"/>
    </source>
</evidence>
<evidence type="ECO:0000256" key="4">
    <source>
        <dbReference type="ARBA" id="ARBA00022840"/>
    </source>
</evidence>
<keyword evidence="4" id="KW-0067">ATP-binding</keyword>
<dbReference type="GO" id="GO:0034040">
    <property type="term" value="F:ATPase-coupled lipid transmembrane transporter activity"/>
    <property type="evidence" value="ECO:0007669"/>
    <property type="project" value="TreeGrafter"/>
</dbReference>
<evidence type="ECO:0000256" key="2">
    <source>
        <dbReference type="ARBA" id="ARBA00022692"/>
    </source>
</evidence>
<proteinExistence type="predicted"/>
<dbReference type="NCBIfam" id="TIGR01194">
    <property type="entry name" value="cyc_pep_trnsptr"/>
    <property type="match status" value="1"/>
</dbReference>
<feature type="transmembrane region" description="Helical" evidence="7">
    <location>
        <begin position="148"/>
        <end position="166"/>
    </location>
</feature>
<dbReference type="SUPFAM" id="SSF52540">
    <property type="entry name" value="P-loop containing nucleoside triphosphate hydrolases"/>
    <property type="match status" value="1"/>
</dbReference>
<dbReference type="Gene3D" id="1.20.1560.10">
    <property type="entry name" value="ABC transporter type 1, transmembrane domain"/>
    <property type="match status" value="1"/>
</dbReference>
<feature type="domain" description="ABC transmembrane type-1" evidence="9">
    <location>
        <begin position="15"/>
        <end position="291"/>
    </location>
</feature>
<dbReference type="GO" id="GO:0005524">
    <property type="term" value="F:ATP binding"/>
    <property type="evidence" value="ECO:0007669"/>
    <property type="project" value="UniProtKB-KW"/>
</dbReference>
<dbReference type="PROSITE" id="PS00211">
    <property type="entry name" value="ABC_TRANSPORTER_1"/>
    <property type="match status" value="1"/>
</dbReference>
<comment type="subcellular location">
    <subcellularLocation>
        <location evidence="1">Cell membrane</location>
        <topology evidence="1">Multi-pass membrane protein</topology>
    </subcellularLocation>
</comment>
<keyword evidence="6 7" id="KW-0472">Membrane</keyword>
<dbReference type="GO" id="GO:0005886">
    <property type="term" value="C:plasma membrane"/>
    <property type="evidence" value="ECO:0007669"/>
    <property type="project" value="UniProtKB-SubCell"/>
</dbReference>
<name>A0A8J7L4G5_9CYAN</name>
<dbReference type="InterPro" id="IPR011527">
    <property type="entry name" value="ABC1_TM_dom"/>
</dbReference>
<keyword evidence="2 7" id="KW-0812">Transmembrane</keyword>
<dbReference type="PANTHER" id="PTHR24221">
    <property type="entry name" value="ATP-BINDING CASSETTE SUB-FAMILY B"/>
    <property type="match status" value="1"/>
</dbReference>
<dbReference type="Gene3D" id="3.40.50.300">
    <property type="entry name" value="P-loop containing nucleotide triphosphate hydrolases"/>
    <property type="match status" value="1"/>
</dbReference>
<dbReference type="InterPro" id="IPR017871">
    <property type="entry name" value="ABC_transporter-like_CS"/>
</dbReference>
<feature type="domain" description="ABC transporter" evidence="8">
    <location>
        <begin position="328"/>
        <end position="545"/>
    </location>
</feature>
<dbReference type="RefSeq" id="WP_214438313.1">
    <property type="nucleotide sequence ID" value="NZ_JAECZB010000009.1"/>
</dbReference>
<keyword evidence="5 7" id="KW-1133">Transmembrane helix</keyword>
<organism evidence="10 11">
    <name type="scientific">Atlanticothrix silvestris CENA357</name>
    <dbReference type="NCBI Taxonomy" id="1725252"/>
    <lineage>
        <taxon>Bacteria</taxon>
        <taxon>Bacillati</taxon>
        <taxon>Cyanobacteriota</taxon>
        <taxon>Cyanophyceae</taxon>
        <taxon>Nostocales</taxon>
        <taxon>Nodulariaceae</taxon>
        <taxon>Atlanticothrix</taxon>
        <taxon>Atlanticothrix silvestris</taxon>
    </lineage>
</organism>
<comment type="caution">
    <text evidence="10">The sequence shown here is derived from an EMBL/GenBank/DDBJ whole genome shotgun (WGS) entry which is preliminary data.</text>
</comment>
<dbReference type="GO" id="GO:0016887">
    <property type="term" value="F:ATP hydrolysis activity"/>
    <property type="evidence" value="ECO:0007669"/>
    <property type="project" value="InterPro"/>
</dbReference>
<keyword evidence="11" id="KW-1185">Reference proteome</keyword>
<dbReference type="SUPFAM" id="SSF90123">
    <property type="entry name" value="ABC transporter transmembrane region"/>
    <property type="match status" value="1"/>
</dbReference>
<evidence type="ECO:0000256" key="1">
    <source>
        <dbReference type="ARBA" id="ARBA00004651"/>
    </source>
</evidence>
<dbReference type="Pfam" id="PF00664">
    <property type="entry name" value="ABC_membrane"/>
    <property type="match status" value="1"/>
</dbReference>
<feature type="transmembrane region" description="Helical" evidence="7">
    <location>
        <begin position="263"/>
        <end position="283"/>
    </location>
</feature>
<gene>
    <name evidence="10" type="ORF">I8751_06300</name>
</gene>
<dbReference type="Proteomes" id="UP000599391">
    <property type="component" value="Unassembled WGS sequence"/>
</dbReference>
<evidence type="ECO:0000256" key="5">
    <source>
        <dbReference type="ARBA" id="ARBA00022989"/>
    </source>
</evidence>
<evidence type="ECO:0000256" key="7">
    <source>
        <dbReference type="SAM" id="Phobius"/>
    </source>
</evidence>
<sequence length="545" mass="62129">MNLIRLLLRTSTAFLSLAVLAGILSGAAAAGIIALINITLSQNQPLGTTLVWSFVGLCLLRLIANFVSQVLLIHLSQKAVLDLRMVLSRRILASPLRQLEKIGAHGLLAILTEDIQAISSTAFTIPFLCINIAIVIACLIYLCYLSKIIFLIGIGFMFLGILSYSVPMKKAMYFFKLAREQEDRLFKHFRSIIQGTKELKLHRQRRQAFLREDVYATALTYRRYNVVGMSIFAATSSWGQVLFFISIGLLLFILPIIYKIPAATLSAYTLTTIYLISPLEYIMSMMPNITKALVALNKVESLGLSLADEVNEVNFNYSINLDKEWNYLELNNVTHTYYQEREEKNFILGPINLKFQPGEIVFIVGGNGSGKSTLAKLITGLYIPETGKIYLDNRLINNKNIEWYRQQFSAVFSDFYLFERLLGLDSNELDIQTQKYLVQLQLDHKVTVKNGVLSTTDLSQGQRKRLALITTYLEDRPIYLFDEWASDQDPIFKEIFYTQLLPELKNRGKTILVISHDDKYFHIADWLIKMEYGKVKVENLFSQKI</sequence>
<keyword evidence="3" id="KW-0547">Nucleotide-binding</keyword>
<dbReference type="InterPro" id="IPR039421">
    <property type="entry name" value="Type_1_exporter"/>
</dbReference>
<accession>A0A8J7L4G5</accession>
<dbReference type="InterPro" id="IPR036640">
    <property type="entry name" value="ABC1_TM_sf"/>
</dbReference>
<dbReference type="InterPro" id="IPR003593">
    <property type="entry name" value="AAA+_ATPase"/>
</dbReference>
<dbReference type="AlphaFoldDB" id="A0A8J7L4G5"/>
<dbReference type="EMBL" id="JAECZB010000009">
    <property type="protein sequence ID" value="MBH8551992.1"/>
    <property type="molecule type" value="Genomic_DNA"/>
</dbReference>
<feature type="transmembrane region" description="Helical" evidence="7">
    <location>
        <begin position="231"/>
        <end position="257"/>
    </location>
</feature>
<evidence type="ECO:0000259" key="9">
    <source>
        <dbReference type="PROSITE" id="PS50929"/>
    </source>
</evidence>
<evidence type="ECO:0000256" key="6">
    <source>
        <dbReference type="ARBA" id="ARBA00023136"/>
    </source>
</evidence>
<dbReference type="InterPro" id="IPR027417">
    <property type="entry name" value="P-loop_NTPase"/>
</dbReference>
<evidence type="ECO:0000313" key="10">
    <source>
        <dbReference type="EMBL" id="MBH8551992.1"/>
    </source>
</evidence>
<dbReference type="PROSITE" id="PS50893">
    <property type="entry name" value="ABC_TRANSPORTER_2"/>
    <property type="match status" value="1"/>
</dbReference>
<dbReference type="CDD" id="cd03228">
    <property type="entry name" value="ABCC_MRP_Like"/>
    <property type="match status" value="1"/>
</dbReference>
<dbReference type="GO" id="GO:0015833">
    <property type="term" value="P:peptide transport"/>
    <property type="evidence" value="ECO:0007669"/>
    <property type="project" value="InterPro"/>
</dbReference>
<protein>
    <submittedName>
        <fullName evidence="10">Cyclic peptide export ABC transporter</fullName>
    </submittedName>
</protein>
<feature type="transmembrane region" description="Helical" evidence="7">
    <location>
        <begin position="122"/>
        <end position="142"/>
    </location>
</feature>
<dbReference type="InterPro" id="IPR005898">
    <property type="entry name" value="Cyc_pep_transpt_SyrD/YojI"/>
</dbReference>
<dbReference type="PANTHER" id="PTHR24221:SF654">
    <property type="entry name" value="ATP-BINDING CASSETTE SUB-FAMILY B MEMBER 6"/>
    <property type="match status" value="1"/>
</dbReference>
<dbReference type="InterPro" id="IPR003439">
    <property type="entry name" value="ABC_transporter-like_ATP-bd"/>
</dbReference>
<evidence type="ECO:0000259" key="8">
    <source>
        <dbReference type="PROSITE" id="PS50893"/>
    </source>
</evidence>